<reference evidence="4 5" key="1">
    <citation type="journal article" date="2012" name="J. Bacteriol.">
        <title>Genome sequence of proteorhodopsin-containing sea ice bacterium Glaciecola punicea ACAM 611T.</title>
        <authorList>
            <person name="Qin Q.-L."/>
            <person name="Xie B.-B."/>
            <person name="Shu Y.-L."/>
            <person name="Rong J.-C."/>
            <person name="Zhao D.-L."/>
            <person name="Zhang X.-Y."/>
            <person name="Chen X.-L."/>
            <person name="Zhou B.-C."/>
            <person name="Zhanga Y.-Z."/>
        </authorList>
    </citation>
    <scope>NUCLEOTIDE SEQUENCE [LARGE SCALE GENOMIC DNA]</scope>
    <source>
        <strain evidence="4 5">ACAM 611</strain>
    </source>
</reference>
<evidence type="ECO:0000259" key="3">
    <source>
        <dbReference type="PROSITE" id="PS50206"/>
    </source>
</evidence>
<protein>
    <submittedName>
        <fullName evidence="4">Thiosulfate/3-mercaptopyruvate sulfurtransferase</fullName>
    </submittedName>
</protein>
<dbReference type="PANTHER" id="PTHR11364:SF27">
    <property type="entry name" value="SULFURTRANSFERASE"/>
    <property type="match status" value="1"/>
</dbReference>
<dbReference type="PROSITE" id="PS50206">
    <property type="entry name" value="RHODANESE_3"/>
    <property type="match status" value="2"/>
</dbReference>
<keyword evidence="2" id="KW-0677">Repeat</keyword>
<dbReference type="Proteomes" id="UP000053586">
    <property type="component" value="Unassembled WGS sequence"/>
</dbReference>
<dbReference type="SMART" id="SM00450">
    <property type="entry name" value="RHOD"/>
    <property type="match status" value="2"/>
</dbReference>
<keyword evidence="1 4" id="KW-0808">Transferase</keyword>
<dbReference type="InterPro" id="IPR001763">
    <property type="entry name" value="Rhodanese-like_dom"/>
</dbReference>
<feature type="domain" description="Rhodanese" evidence="3">
    <location>
        <begin position="177"/>
        <end position="288"/>
    </location>
</feature>
<evidence type="ECO:0000256" key="1">
    <source>
        <dbReference type="ARBA" id="ARBA00022679"/>
    </source>
</evidence>
<evidence type="ECO:0000313" key="5">
    <source>
        <dbReference type="Proteomes" id="UP000053586"/>
    </source>
</evidence>
<dbReference type="CDD" id="cd01448">
    <property type="entry name" value="TST_Repeat_1"/>
    <property type="match status" value="1"/>
</dbReference>
<dbReference type="Gene3D" id="3.40.250.10">
    <property type="entry name" value="Rhodanese-like domain"/>
    <property type="match status" value="2"/>
</dbReference>
<dbReference type="OrthoDB" id="9781034at2"/>
<evidence type="ECO:0000313" key="4">
    <source>
        <dbReference type="EMBL" id="GAB55000.1"/>
    </source>
</evidence>
<dbReference type="EMBL" id="BAET01000007">
    <property type="protein sequence ID" value="GAB55000.1"/>
    <property type="molecule type" value="Genomic_DNA"/>
</dbReference>
<dbReference type="InterPro" id="IPR045078">
    <property type="entry name" value="TST/MPST-like"/>
</dbReference>
<dbReference type="CDD" id="cd01449">
    <property type="entry name" value="TST_Repeat_2"/>
    <property type="match status" value="1"/>
</dbReference>
<dbReference type="PANTHER" id="PTHR11364">
    <property type="entry name" value="THIOSULFATE SULFERTANSFERASE"/>
    <property type="match status" value="1"/>
</dbReference>
<dbReference type="RefSeq" id="WP_006003660.1">
    <property type="nucleotide sequence ID" value="NZ_BAET01000007.1"/>
</dbReference>
<feature type="domain" description="Rhodanese" evidence="3">
    <location>
        <begin position="82"/>
        <end position="143"/>
    </location>
</feature>
<dbReference type="SUPFAM" id="SSF52821">
    <property type="entry name" value="Rhodanese/Cell cycle control phosphatase"/>
    <property type="match status" value="2"/>
</dbReference>
<dbReference type="InterPro" id="IPR036873">
    <property type="entry name" value="Rhodanese-like_dom_sf"/>
</dbReference>
<reference evidence="4 5" key="2">
    <citation type="journal article" date="2017" name="Antonie Van Leeuwenhoek">
        <title>Rhizobium rhizosphaerae sp. nov., a novel species isolated from rice rhizosphere.</title>
        <authorList>
            <person name="Zhao J.J."/>
            <person name="Zhang J."/>
            <person name="Zhang R.J."/>
            <person name="Zhang C.W."/>
            <person name="Yin H.Q."/>
            <person name="Zhang X.X."/>
        </authorList>
    </citation>
    <scope>NUCLEOTIDE SEQUENCE [LARGE SCALE GENOMIC DNA]</scope>
    <source>
        <strain evidence="4 5">ACAM 611</strain>
    </source>
</reference>
<accession>H5T9M3</accession>
<organism evidence="4 5">
    <name type="scientific">Glaciecola punicea ACAM 611</name>
    <dbReference type="NCBI Taxonomy" id="1121923"/>
    <lineage>
        <taxon>Bacteria</taxon>
        <taxon>Pseudomonadati</taxon>
        <taxon>Pseudomonadota</taxon>
        <taxon>Gammaproteobacteria</taxon>
        <taxon>Alteromonadales</taxon>
        <taxon>Alteromonadaceae</taxon>
        <taxon>Glaciecola</taxon>
    </lineage>
</organism>
<dbReference type="eggNOG" id="COG2897">
    <property type="taxonomic scope" value="Bacteria"/>
</dbReference>
<dbReference type="STRING" id="56804.BAE46_00660"/>
<sequence length="292" mass="32048">MPPTNTLISLSDFNLFYAKANSSKGTHVKILYTTMRDGPGLKPDIVRSHSNSYIPKSILFDFQVQFADPQSELSNTMVDIHKFANEADSLGIQNTDTLIIYDDYGNFCASRVWFMFKSMGHKDVRVLDGGLPGYLRAGLPTQDALHTPVANLKSTYTCVLDPAFSFVGKDFINNNLQAKTTTVLDARSEERFLGLSPETKPNVRAGHIPNSNSIHYVNIQDEHGHFLPLQALKEVFDPYKGAPLAFTCGSGVTACILAQAAYIAGINEIKVYDGSWSQWGADSSLPLSTGNT</sequence>
<dbReference type="AlphaFoldDB" id="H5T9M3"/>
<dbReference type="GO" id="GO:0004792">
    <property type="term" value="F:thiosulfate-cyanide sulfurtransferase activity"/>
    <property type="evidence" value="ECO:0007669"/>
    <property type="project" value="TreeGrafter"/>
</dbReference>
<dbReference type="Pfam" id="PF00581">
    <property type="entry name" value="Rhodanese"/>
    <property type="match status" value="2"/>
</dbReference>
<gene>
    <name evidence="4" type="primary">sseA</name>
    <name evidence="4" type="ORF">GPUN_0865</name>
</gene>
<keyword evidence="4" id="KW-0670">Pyruvate</keyword>
<proteinExistence type="predicted"/>
<evidence type="ECO:0000256" key="2">
    <source>
        <dbReference type="ARBA" id="ARBA00022737"/>
    </source>
</evidence>
<name>H5T9M3_9ALTE</name>
<keyword evidence="5" id="KW-1185">Reference proteome</keyword>
<comment type="caution">
    <text evidence="4">The sequence shown here is derived from an EMBL/GenBank/DDBJ whole genome shotgun (WGS) entry which is preliminary data.</text>
</comment>